<protein>
    <recommendedName>
        <fullName evidence="10">Cd(2+)-exporting ATPase</fullName>
        <ecNumber evidence="10">7.2.2.21</ecNumber>
    </recommendedName>
</protein>
<dbReference type="PROSITE" id="PS00154">
    <property type="entry name" value="ATPASE_E1_E2"/>
    <property type="match status" value="1"/>
</dbReference>
<keyword evidence="4 12" id="KW-0812">Transmembrane</keyword>
<dbReference type="EMBL" id="UFYW01000001">
    <property type="protein sequence ID" value="STD82538.1"/>
    <property type="molecule type" value="Genomic_DNA"/>
</dbReference>
<dbReference type="InterPro" id="IPR008250">
    <property type="entry name" value="ATPase_P-typ_transduc_dom_A_sf"/>
</dbReference>
<comment type="similarity">
    <text evidence="2 12">Belongs to the cation transport ATPase (P-type) (TC 3.A.3) family. Type IB subfamily.</text>
</comment>
<keyword evidence="16" id="KW-1185">Reference proteome</keyword>
<keyword evidence="6" id="KW-1278">Translocase</keyword>
<dbReference type="InterPro" id="IPR018303">
    <property type="entry name" value="ATPase_P-typ_P_site"/>
</dbReference>
<dbReference type="InterPro" id="IPR023214">
    <property type="entry name" value="HAD_sf"/>
</dbReference>
<dbReference type="InterPro" id="IPR023299">
    <property type="entry name" value="ATPase_P-typ_cyto_dom_N"/>
</dbReference>
<dbReference type="InterPro" id="IPR051014">
    <property type="entry name" value="Cation_Transport_ATPase_IB"/>
</dbReference>
<evidence type="ECO:0000256" key="6">
    <source>
        <dbReference type="ARBA" id="ARBA00022967"/>
    </source>
</evidence>
<dbReference type="SFLD" id="SFLDF00027">
    <property type="entry name" value="p-type_atpase"/>
    <property type="match status" value="1"/>
</dbReference>
<evidence type="ECO:0000256" key="7">
    <source>
        <dbReference type="ARBA" id="ARBA00022989"/>
    </source>
</evidence>
<feature type="transmembrane region" description="Helical" evidence="12">
    <location>
        <begin position="577"/>
        <end position="597"/>
    </location>
</feature>
<dbReference type="PROSITE" id="PS01229">
    <property type="entry name" value="COF_2"/>
    <property type="match status" value="1"/>
</dbReference>
<dbReference type="GO" id="GO:0046872">
    <property type="term" value="F:metal ion binding"/>
    <property type="evidence" value="ECO:0007669"/>
    <property type="project" value="UniProtKB-KW"/>
</dbReference>
<dbReference type="InterPro" id="IPR044492">
    <property type="entry name" value="P_typ_ATPase_HD_dom"/>
</dbReference>
<dbReference type="Proteomes" id="UP000254807">
    <property type="component" value="Unassembled WGS sequence"/>
</dbReference>
<evidence type="ECO:0000313" key="15">
    <source>
        <dbReference type="EMBL" id="STD82538.1"/>
    </source>
</evidence>
<reference evidence="15 16" key="1">
    <citation type="submission" date="2018-06" db="EMBL/GenBank/DDBJ databases">
        <authorList>
            <consortium name="Pathogen Informatics"/>
            <person name="Doyle S."/>
        </authorList>
    </citation>
    <scope>NUCLEOTIDE SEQUENCE [LARGE SCALE GENOMIC DNA]</scope>
    <source>
        <strain evidence="15 16">NCTC12360</strain>
    </source>
</reference>
<dbReference type="Pfam" id="PF00702">
    <property type="entry name" value="Hydrolase"/>
    <property type="match status" value="1"/>
</dbReference>
<evidence type="ECO:0000256" key="10">
    <source>
        <dbReference type="ARBA" id="ARBA00039103"/>
    </source>
</evidence>
<dbReference type="InterPro" id="IPR001757">
    <property type="entry name" value="P_typ_ATPase"/>
</dbReference>
<evidence type="ECO:0000256" key="12">
    <source>
        <dbReference type="RuleBase" id="RU362081"/>
    </source>
</evidence>
<feature type="transmembrane region" description="Helical" evidence="12">
    <location>
        <begin position="37"/>
        <end position="58"/>
    </location>
</feature>
<proteinExistence type="inferred from homology"/>
<evidence type="ECO:0000256" key="1">
    <source>
        <dbReference type="ARBA" id="ARBA00004651"/>
    </source>
</evidence>
<evidence type="ECO:0000259" key="13">
    <source>
        <dbReference type="Pfam" id="PF00122"/>
    </source>
</evidence>
<keyword evidence="5 12" id="KW-0479">Metal-binding</keyword>
<dbReference type="EMBL" id="JABXJK010000064">
    <property type="protein sequence ID" value="MBA0973476.1"/>
    <property type="molecule type" value="Genomic_DNA"/>
</dbReference>
<dbReference type="OrthoDB" id="9813266at2"/>
<evidence type="ECO:0000256" key="4">
    <source>
        <dbReference type="ARBA" id="ARBA00022692"/>
    </source>
</evidence>
<dbReference type="GO" id="GO:0005886">
    <property type="term" value="C:plasma membrane"/>
    <property type="evidence" value="ECO:0007669"/>
    <property type="project" value="UniProtKB-SubCell"/>
</dbReference>
<keyword evidence="8" id="KW-0813">Transport</keyword>
<keyword evidence="12" id="KW-1003">Cell membrane</keyword>
<evidence type="ECO:0000256" key="2">
    <source>
        <dbReference type="ARBA" id="ARBA00006024"/>
    </source>
</evidence>
<comment type="catalytic activity">
    <reaction evidence="11">
        <text>Cd(2+)(in) + ATP + H2O = Cd(2+)(out) + ADP + phosphate + H(+)</text>
        <dbReference type="Rhea" id="RHEA:12132"/>
        <dbReference type="ChEBI" id="CHEBI:15377"/>
        <dbReference type="ChEBI" id="CHEBI:15378"/>
        <dbReference type="ChEBI" id="CHEBI:30616"/>
        <dbReference type="ChEBI" id="CHEBI:43474"/>
        <dbReference type="ChEBI" id="CHEBI:48775"/>
        <dbReference type="ChEBI" id="CHEBI:456216"/>
        <dbReference type="EC" id="7.2.2.21"/>
    </reaction>
</comment>
<reference evidence="14 17" key="2">
    <citation type="submission" date="2020-06" db="EMBL/GenBank/DDBJ databases">
        <title>Crossreactivity between MHC class I-restricted antigens from cancer cells and an enterococcal bacteriophage.</title>
        <authorList>
            <person name="Fluckiger A."/>
            <person name="Daillere R."/>
            <person name="Sassi M."/>
            <person name="Cattoir V."/>
            <person name="Kroemer G."/>
            <person name="Zitvogel L."/>
        </authorList>
    </citation>
    <scope>NUCLEOTIDE SEQUENCE [LARGE SCALE GENOMIC DNA]</scope>
    <source>
        <strain evidence="14 17">EG4</strain>
    </source>
</reference>
<dbReference type="InterPro" id="IPR059000">
    <property type="entry name" value="ATPase_P-type_domA"/>
</dbReference>
<keyword evidence="3" id="KW-0104">Cadmium</keyword>
<dbReference type="PANTHER" id="PTHR48085:SF5">
    <property type="entry name" value="CADMIUM_ZINC-TRANSPORTING ATPASE HMA4-RELATED"/>
    <property type="match status" value="1"/>
</dbReference>
<dbReference type="GO" id="GO:0016887">
    <property type="term" value="F:ATP hydrolysis activity"/>
    <property type="evidence" value="ECO:0007669"/>
    <property type="project" value="InterPro"/>
</dbReference>
<organism evidence="15 16">
    <name type="scientific">Enterococcus gallinarum</name>
    <dbReference type="NCBI Taxonomy" id="1353"/>
    <lineage>
        <taxon>Bacteria</taxon>
        <taxon>Bacillati</taxon>
        <taxon>Bacillota</taxon>
        <taxon>Bacilli</taxon>
        <taxon>Lactobacillales</taxon>
        <taxon>Enterococcaceae</taxon>
        <taxon>Enterococcus</taxon>
    </lineage>
</organism>
<dbReference type="FunFam" id="2.70.150.10:FF:000002">
    <property type="entry name" value="Copper-transporting ATPase 1, putative"/>
    <property type="match status" value="1"/>
</dbReference>
<dbReference type="CDD" id="cd02079">
    <property type="entry name" value="P-type_ATPase_HM"/>
    <property type="match status" value="1"/>
</dbReference>
<evidence type="ECO:0000256" key="11">
    <source>
        <dbReference type="ARBA" id="ARBA00049338"/>
    </source>
</evidence>
<dbReference type="Pfam" id="PF00122">
    <property type="entry name" value="E1-E2_ATPase"/>
    <property type="match status" value="1"/>
</dbReference>
<evidence type="ECO:0000256" key="9">
    <source>
        <dbReference type="ARBA" id="ARBA00023136"/>
    </source>
</evidence>
<feature type="transmembrane region" description="Helical" evidence="12">
    <location>
        <begin position="266"/>
        <end position="286"/>
    </location>
</feature>
<evidence type="ECO:0000256" key="8">
    <source>
        <dbReference type="ARBA" id="ARBA00023065"/>
    </source>
</evidence>
<dbReference type="InterPro" id="IPR027256">
    <property type="entry name" value="P-typ_ATPase_IB"/>
</dbReference>
<dbReference type="SUPFAM" id="SSF56784">
    <property type="entry name" value="HAD-like"/>
    <property type="match status" value="1"/>
</dbReference>
<keyword evidence="7 12" id="KW-1133">Transmembrane helix</keyword>
<feature type="transmembrane region" description="Helical" evidence="12">
    <location>
        <begin position="12"/>
        <end position="31"/>
    </location>
</feature>
<evidence type="ECO:0000313" key="16">
    <source>
        <dbReference type="Proteomes" id="UP000254807"/>
    </source>
</evidence>
<dbReference type="InterPro" id="IPR036412">
    <property type="entry name" value="HAD-like_sf"/>
</dbReference>
<dbReference type="NCBIfam" id="TIGR01494">
    <property type="entry name" value="ATPase_P-type"/>
    <property type="match status" value="1"/>
</dbReference>
<keyword evidence="12" id="KW-0547">Nucleotide-binding</keyword>
<comment type="subcellular location">
    <subcellularLocation>
        <location evidence="1">Cell membrane</location>
        <topology evidence="1">Multi-pass membrane protein</topology>
    </subcellularLocation>
</comment>
<dbReference type="RefSeq" id="WP_060814853.1">
    <property type="nucleotide sequence ID" value="NZ_CAKOCH010000009.1"/>
</dbReference>
<evidence type="ECO:0000313" key="17">
    <source>
        <dbReference type="Proteomes" id="UP000571857"/>
    </source>
</evidence>
<dbReference type="Proteomes" id="UP000571857">
    <property type="component" value="Unassembled WGS sequence"/>
</dbReference>
<dbReference type="PROSITE" id="PS51257">
    <property type="entry name" value="PROKAR_LIPOPROTEIN"/>
    <property type="match status" value="1"/>
</dbReference>
<dbReference type="NCBIfam" id="TIGR01525">
    <property type="entry name" value="ATPase-IB_hvy"/>
    <property type="match status" value="1"/>
</dbReference>
<dbReference type="GO" id="GO:0005524">
    <property type="term" value="F:ATP binding"/>
    <property type="evidence" value="ECO:0007669"/>
    <property type="project" value="UniProtKB-UniRule"/>
</dbReference>
<dbReference type="NCBIfam" id="TIGR01511">
    <property type="entry name" value="ATPase-IB1_Cu"/>
    <property type="match status" value="1"/>
</dbReference>
<sequence>MKIQKKIQANQVLLTIISGCLIVTAFGGKYLLQQQVLYESCLFIASVIGGLPIAIQAYQAAKVKVLSIDLLVTVAVLGALFIGEYNESAIVTFLFLFGHVLEQKTLAHTRSAIQSLINMSPAKAWKYIPSANEDAVEKTAEVAIEEVKVGDRLLVKAGAQVPVDGMIVEGSGYLKEAAVTGEAELVRKAVGAMVFAGTILENGTLKIRAQKVGEETTFGKIIELVEEAQDSKSAAERLIDRFATYYTPLILVLAVLIGLITKEIRLAITLLVLGCPGALIIGVPVANVAGIGNGAKNGVLIKGSEVMATFSRVDTIVFDKTGTLTEGKPSVTAAKIFTDKDDLALTAAVEAESDHPLGQAILQYARTVGESWEAVHVEQTKIHKGRGVQAVANGHDVLIGNRQFMIEQGIELSMEVQRQEDELRGQGHSIVLVACDQQLTQLFGIKDAIRSGASETIHALRKSGIKRLIMLTGDHQHTANLIGHTLGLTEIHGELLPEEKADFIRHLQKKGEIVAFVGDGINDSPSIALADIGIAMGNGTDVAVETSDIVLIQSRIEQLNYAYQLTKRTVRKMKENILIALGTVLFLLVGLVFGFIYMASGMFFHELSILLVVLNAMRLLAKPNKSKLDTNQLLVTQEELK</sequence>
<dbReference type="PRINTS" id="PR00119">
    <property type="entry name" value="CATATPASE"/>
</dbReference>
<feature type="transmembrane region" description="Helical" evidence="12">
    <location>
        <begin position="603"/>
        <end position="621"/>
    </location>
</feature>
<evidence type="ECO:0000313" key="14">
    <source>
        <dbReference type="EMBL" id="MBA0973476.1"/>
    </source>
</evidence>
<dbReference type="PANTHER" id="PTHR48085">
    <property type="entry name" value="CADMIUM/ZINC-TRANSPORTING ATPASE HMA2-RELATED"/>
    <property type="match status" value="1"/>
</dbReference>
<dbReference type="SUPFAM" id="SSF81653">
    <property type="entry name" value="Calcium ATPase, transduction domain A"/>
    <property type="match status" value="1"/>
</dbReference>
<evidence type="ECO:0000256" key="5">
    <source>
        <dbReference type="ARBA" id="ARBA00022723"/>
    </source>
</evidence>
<dbReference type="GO" id="GO:0008551">
    <property type="term" value="F:P-type cadmium transporter activity"/>
    <property type="evidence" value="ECO:0007669"/>
    <property type="project" value="UniProtKB-EC"/>
</dbReference>
<dbReference type="InterPro" id="IPR023298">
    <property type="entry name" value="ATPase_P-typ_TM_dom_sf"/>
</dbReference>
<keyword evidence="12" id="KW-0067">ATP-binding</keyword>
<feature type="transmembrane region" description="Helical" evidence="12">
    <location>
        <begin position="242"/>
        <end position="260"/>
    </location>
</feature>
<accession>A0A376H2A7</accession>
<dbReference type="EC" id="7.2.2.21" evidence="10"/>
<keyword evidence="8" id="KW-0406">Ion transport</keyword>
<name>A0A376H2A7_ENTGA</name>
<dbReference type="SFLD" id="SFLDG00002">
    <property type="entry name" value="C1.7:_P-type_atpase_like"/>
    <property type="match status" value="1"/>
</dbReference>
<keyword evidence="15" id="KW-0378">Hydrolase</keyword>
<keyword evidence="9 12" id="KW-0472">Membrane</keyword>
<gene>
    <name evidence="15" type="primary">cadA</name>
    <name evidence="14" type="ORF">HWH42_12960</name>
    <name evidence="15" type="ORF">NCTC12360_00967</name>
</gene>
<evidence type="ECO:0000256" key="3">
    <source>
        <dbReference type="ARBA" id="ARBA00022539"/>
    </source>
</evidence>
<dbReference type="Gene3D" id="2.70.150.10">
    <property type="entry name" value="Calcium-transporting ATPase, cytoplasmic transduction domain A"/>
    <property type="match status" value="1"/>
</dbReference>
<dbReference type="Gene3D" id="3.40.50.1000">
    <property type="entry name" value="HAD superfamily/HAD-like"/>
    <property type="match status" value="1"/>
</dbReference>
<dbReference type="SUPFAM" id="SSF81665">
    <property type="entry name" value="Calcium ATPase, transmembrane domain M"/>
    <property type="match status" value="1"/>
</dbReference>
<dbReference type="Gene3D" id="3.40.1110.10">
    <property type="entry name" value="Calcium-transporting ATPase, cytoplasmic domain N"/>
    <property type="match status" value="1"/>
</dbReference>
<dbReference type="AlphaFoldDB" id="A0A376H2A7"/>
<feature type="domain" description="P-type ATPase A" evidence="13">
    <location>
        <begin position="137"/>
        <end position="226"/>
    </location>
</feature>
<dbReference type="SFLD" id="SFLDS00003">
    <property type="entry name" value="Haloacid_Dehalogenase"/>
    <property type="match status" value="1"/>
</dbReference>